<gene>
    <name evidence="1" type="ORF">N5A56_006640</name>
</gene>
<comment type="caution">
    <text evidence="1">The sequence shown here is derived from an EMBL/GenBank/DDBJ whole genome shotgun (WGS) entry which is preliminary data.</text>
</comment>
<proteinExistence type="predicted"/>
<dbReference type="EMBL" id="JAOSLC020000003">
    <property type="protein sequence ID" value="MDD7914120.1"/>
    <property type="molecule type" value="Genomic_DNA"/>
</dbReference>
<name>A0ABT5S7P1_9FLAO</name>
<reference evidence="1" key="1">
    <citation type="submission" date="2023-02" db="EMBL/GenBank/DDBJ databases">
        <title>Polaribacter ponticola sp. nov., isolated from seawater.</title>
        <authorList>
            <person name="Baek J.H."/>
            <person name="Kim J.M."/>
            <person name="Choi D.G."/>
            <person name="Jeon C.O."/>
        </authorList>
    </citation>
    <scope>NUCLEOTIDE SEQUENCE</scope>
    <source>
        <strain evidence="1">MSW5</strain>
    </source>
</reference>
<evidence type="ECO:0000313" key="1">
    <source>
        <dbReference type="EMBL" id="MDD7914120.1"/>
    </source>
</evidence>
<accession>A0ABT5S7P1</accession>
<organism evidence="1 2">
    <name type="scientific">Polaribacter ponticola</name>
    <dbReference type="NCBI Taxonomy" id="2978475"/>
    <lineage>
        <taxon>Bacteria</taxon>
        <taxon>Pseudomonadati</taxon>
        <taxon>Bacteroidota</taxon>
        <taxon>Flavobacteriia</taxon>
        <taxon>Flavobacteriales</taxon>
        <taxon>Flavobacteriaceae</taxon>
    </lineage>
</organism>
<keyword evidence="2" id="KW-1185">Reference proteome</keyword>
<sequence>MEKAFKLAKSTLEKEQKLLIELANYLSDNRVIYKNKLELLIQDFATEKTVFIENGDHLYYRSHLKQLHKQISATNSQENEVQICLNKE</sequence>
<dbReference type="RefSeq" id="WP_265724764.1">
    <property type="nucleotide sequence ID" value="NZ_JAOSLC020000003.1"/>
</dbReference>
<dbReference type="Proteomes" id="UP001151478">
    <property type="component" value="Unassembled WGS sequence"/>
</dbReference>
<protein>
    <submittedName>
        <fullName evidence="1">Uncharacterized protein</fullName>
    </submittedName>
</protein>
<evidence type="ECO:0000313" key="2">
    <source>
        <dbReference type="Proteomes" id="UP001151478"/>
    </source>
</evidence>